<dbReference type="AlphaFoldDB" id="A9V937"/>
<dbReference type="PROSITE" id="PS50067">
    <property type="entry name" value="KINESIN_MOTOR_2"/>
    <property type="match status" value="1"/>
</dbReference>
<dbReference type="KEGG" id="mbr:MONBRDRAFT_28757"/>
<dbReference type="GO" id="GO:0061673">
    <property type="term" value="C:mitotic spindle astral microtubule"/>
    <property type="evidence" value="ECO:0000318"/>
    <property type="project" value="GO_Central"/>
</dbReference>
<dbReference type="SUPFAM" id="SSF52540">
    <property type="entry name" value="P-loop containing nucleoside triphosphate hydrolases"/>
    <property type="match status" value="1"/>
</dbReference>
<dbReference type="eggNOG" id="KOG0242">
    <property type="taxonomic scope" value="Eukaryota"/>
</dbReference>
<evidence type="ECO:0000256" key="3">
    <source>
        <dbReference type="PROSITE-ProRule" id="PRU00283"/>
    </source>
</evidence>
<keyword evidence="3 4" id="KW-0505">Motor protein</keyword>
<dbReference type="Proteomes" id="UP000001357">
    <property type="component" value="Unassembled WGS sequence"/>
</dbReference>
<dbReference type="OMA" id="CYTIMIA"/>
<feature type="binding site" evidence="3">
    <location>
        <begin position="76"/>
        <end position="83"/>
    </location>
    <ligand>
        <name>ATP</name>
        <dbReference type="ChEBI" id="CHEBI:30616"/>
    </ligand>
</feature>
<sequence length="316" mass="34487">MIQLHVSTAVAVCSCGCVLSTNRRREATRAIPCNAKFAFDHVFPEQSSQLQVFQKTTKPILQDVLSGHNVSVFAYGATGAGKTHTMLGHGGEPGIIVLTMVELFEQLRQRSQEYETDLSVSYLEVYNETIRDLLNPSVGVLNLRESGDGVVMALLTKGNQNRTQHPTDANATSSRSHAVFQLHVKQTPRNSGTTAHVLTAKMSLIDLAGSERASATSNRGARMREGANINKSLLALGSCINALASTARRKPHVPYRNSKLTRLLKDSLGGNTRTIMLANVSPSYGTYDDTFNTLQYAKSAKNIKKSASAWRRTRPL</sequence>
<evidence type="ECO:0000313" key="6">
    <source>
        <dbReference type="EMBL" id="EDQ85986.1"/>
    </source>
</evidence>
<dbReference type="GO" id="GO:0000070">
    <property type="term" value="P:mitotic sister chromatid segregation"/>
    <property type="evidence" value="ECO:0000318"/>
    <property type="project" value="GO_Central"/>
</dbReference>
<accession>A9V937</accession>
<name>A9V937_MONBE</name>
<evidence type="ECO:0000256" key="4">
    <source>
        <dbReference type="RuleBase" id="RU000394"/>
    </source>
</evidence>
<organism evidence="6 7">
    <name type="scientific">Monosiga brevicollis</name>
    <name type="common">Choanoflagellate</name>
    <dbReference type="NCBI Taxonomy" id="81824"/>
    <lineage>
        <taxon>Eukaryota</taxon>
        <taxon>Choanoflagellata</taxon>
        <taxon>Craspedida</taxon>
        <taxon>Salpingoecidae</taxon>
        <taxon>Monosiga</taxon>
    </lineage>
</organism>
<dbReference type="Gene3D" id="3.40.850.10">
    <property type="entry name" value="Kinesin motor domain"/>
    <property type="match status" value="1"/>
</dbReference>
<keyword evidence="7" id="KW-1185">Reference proteome</keyword>
<dbReference type="GO" id="GO:0005524">
    <property type="term" value="F:ATP binding"/>
    <property type="evidence" value="ECO:0007669"/>
    <property type="project" value="UniProtKB-UniRule"/>
</dbReference>
<dbReference type="GO" id="GO:0005634">
    <property type="term" value="C:nucleus"/>
    <property type="evidence" value="ECO:0000318"/>
    <property type="project" value="GO_Central"/>
</dbReference>
<dbReference type="GO" id="GO:0005871">
    <property type="term" value="C:kinesin complex"/>
    <property type="evidence" value="ECO:0000318"/>
    <property type="project" value="GO_Central"/>
</dbReference>
<gene>
    <name evidence="6" type="ORF">MONBRDRAFT_28757</name>
</gene>
<comment type="similarity">
    <text evidence="3 4">Belongs to the TRAFAC class myosin-kinesin ATPase superfamily. Kinesin family.</text>
</comment>
<dbReference type="SMART" id="SM00129">
    <property type="entry name" value="KISc"/>
    <property type="match status" value="1"/>
</dbReference>
<dbReference type="Pfam" id="PF00225">
    <property type="entry name" value="Kinesin"/>
    <property type="match status" value="1"/>
</dbReference>
<keyword evidence="1 3" id="KW-0547">Nucleotide-binding</keyword>
<dbReference type="PROSITE" id="PS00411">
    <property type="entry name" value="KINESIN_MOTOR_1"/>
    <property type="match status" value="1"/>
</dbReference>
<evidence type="ECO:0000259" key="5">
    <source>
        <dbReference type="PROSITE" id="PS50067"/>
    </source>
</evidence>
<feature type="domain" description="Kinesin motor" evidence="5">
    <location>
        <begin position="1"/>
        <end position="303"/>
    </location>
</feature>
<keyword evidence="4" id="KW-0493">Microtubule</keyword>
<dbReference type="PANTHER" id="PTHR47968">
    <property type="entry name" value="CENTROMERE PROTEIN E"/>
    <property type="match status" value="1"/>
</dbReference>
<protein>
    <recommendedName>
        <fullName evidence="4">Kinesin-like protein</fullName>
    </recommendedName>
</protein>
<dbReference type="GO" id="GO:0007019">
    <property type="term" value="P:microtubule depolymerization"/>
    <property type="evidence" value="ECO:0000318"/>
    <property type="project" value="GO_Central"/>
</dbReference>
<evidence type="ECO:0000313" key="7">
    <source>
        <dbReference type="Proteomes" id="UP000001357"/>
    </source>
</evidence>
<proteinExistence type="inferred from homology"/>
<dbReference type="InterPro" id="IPR027640">
    <property type="entry name" value="Kinesin-like_fam"/>
</dbReference>
<dbReference type="RefSeq" id="XP_001749180.1">
    <property type="nucleotide sequence ID" value="XM_001749128.1"/>
</dbReference>
<dbReference type="GeneID" id="5894475"/>
<dbReference type="GO" id="GO:1990023">
    <property type="term" value="C:mitotic spindle midzone"/>
    <property type="evidence" value="ECO:0000318"/>
    <property type="project" value="GO_Central"/>
</dbReference>
<dbReference type="GO" id="GO:0008017">
    <property type="term" value="F:microtubule binding"/>
    <property type="evidence" value="ECO:0000318"/>
    <property type="project" value="GO_Central"/>
</dbReference>
<dbReference type="PRINTS" id="PR00380">
    <property type="entry name" value="KINESINHEAVY"/>
</dbReference>
<dbReference type="PANTHER" id="PTHR47968:SF65">
    <property type="entry name" value="KINESIN MOTOR DOMAIN-CONTAINING PROTEIN"/>
    <property type="match status" value="1"/>
</dbReference>
<reference evidence="6 7" key="1">
    <citation type="journal article" date="2008" name="Nature">
        <title>The genome of the choanoflagellate Monosiga brevicollis and the origin of metazoans.</title>
        <authorList>
            <consortium name="JGI Sequencing"/>
            <person name="King N."/>
            <person name="Westbrook M.J."/>
            <person name="Young S.L."/>
            <person name="Kuo A."/>
            <person name="Abedin M."/>
            <person name="Chapman J."/>
            <person name="Fairclough S."/>
            <person name="Hellsten U."/>
            <person name="Isogai Y."/>
            <person name="Letunic I."/>
            <person name="Marr M."/>
            <person name="Pincus D."/>
            <person name="Putnam N."/>
            <person name="Rokas A."/>
            <person name="Wright K.J."/>
            <person name="Zuzow R."/>
            <person name="Dirks W."/>
            <person name="Good M."/>
            <person name="Goodstein D."/>
            <person name="Lemons D."/>
            <person name="Li W."/>
            <person name="Lyons J.B."/>
            <person name="Morris A."/>
            <person name="Nichols S."/>
            <person name="Richter D.J."/>
            <person name="Salamov A."/>
            <person name="Bork P."/>
            <person name="Lim W.A."/>
            <person name="Manning G."/>
            <person name="Miller W.T."/>
            <person name="McGinnis W."/>
            <person name="Shapiro H."/>
            <person name="Tjian R."/>
            <person name="Grigoriev I.V."/>
            <person name="Rokhsar D."/>
        </authorList>
    </citation>
    <scope>NUCLEOTIDE SEQUENCE [LARGE SCALE GENOMIC DNA]</scope>
    <source>
        <strain evidence="7">MX1 / ATCC 50154</strain>
    </source>
</reference>
<dbReference type="InterPro" id="IPR001752">
    <property type="entry name" value="Kinesin_motor_dom"/>
</dbReference>
<dbReference type="InParanoid" id="A9V937"/>
<dbReference type="STRING" id="81824.A9V937"/>
<dbReference type="GO" id="GO:0007018">
    <property type="term" value="P:microtubule-based movement"/>
    <property type="evidence" value="ECO:0000318"/>
    <property type="project" value="GO_Central"/>
</dbReference>
<dbReference type="EMBL" id="CH991569">
    <property type="protein sequence ID" value="EDQ85986.1"/>
    <property type="molecule type" value="Genomic_DNA"/>
</dbReference>
<dbReference type="InterPro" id="IPR019821">
    <property type="entry name" value="Kinesin_motor_CS"/>
</dbReference>
<evidence type="ECO:0000256" key="1">
    <source>
        <dbReference type="ARBA" id="ARBA00022741"/>
    </source>
</evidence>
<dbReference type="InterPro" id="IPR027417">
    <property type="entry name" value="P-loop_NTPase"/>
</dbReference>
<dbReference type="InterPro" id="IPR036961">
    <property type="entry name" value="Kinesin_motor_dom_sf"/>
</dbReference>
<dbReference type="GO" id="GO:0005737">
    <property type="term" value="C:cytoplasm"/>
    <property type="evidence" value="ECO:0000318"/>
    <property type="project" value="GO_Central"/>
</dbReference>
<dbReference type="GO" id="GO:0008574">
    <property type="term" value="F:plus-end-directed microtubule motor activity"/>
    <property type="evidence" value="ECO:0000318"/>
    <property type="project" value="GO_Central"/>
</dbReference>
<keyword evidence="2 3" id="KW-0067">ATP-binding</keyword>
<evidence type="ECO:0000256" key="2">
    <source>
        <dbReference type="ARBA" id="ARBA00022840"/>
    </source>
</evidence>
<dbReference type="GO" id="GO:0016887">
    <property type="term" value="F:ATP hydrolysis activity"/>
    <property type="evidence" value="ECO:0000318"/>
    <property type="project" value="GO_Central"/>
</dbReference>